<evidence type="ECO:0000256" key="1">
    <source>
        <dbReference type="SAM" id="Coils"/>
    </source>
</evidence>
<dbReference type="InterPro" id="IPR050739">
    <property type="entry name" value="MFP"/>
</dbReference>
<dbReference type="EMBL" id="VHJK01000001">
    <property type="protein sequence ID" value="TRD11973.1"/>
    <property type="molecule type" value="Genomic_DNA"/>
</dbReference>
<dbReference type="Proteomes" id="UP000316343">
    <property type="component" value="Unassembled WGS sequence"/>
</dbReference>
<reference evidence="3 4" key="1">
    <citation type="submission" date="2019-06" db="EMBL/GenBank/DDBJ databases">
        <title>Erythrobacter insulae sp. nov., isolated from a tidal flat.</title>
        <authorList>
            <person name="Yoon J.-H."/>
        </authorList>
    </citation>
    <scope>NUCLEOTIDE SEQUENCE [LARGE SCALE GENOMIC DNA]</scope>
    <source>
        <strain evidence="3 4">JBTF-M21</strain>
    </source>
</reference>
<dbReference type="Gene3D" id="1.10.287.470">
    <property type="entry name" value="Helix hairpin bin"/>
    <property type="match status" value="1"/>
</dbReference>
<dbReference type="SUPFAM" id="SSF111369">
    <property type="entry name" value="HlyD-like secretion proteins"/>
    <property type="match status" value="1"/>
</dbReference>
<protein>
    <submittedName>
        <fullName evidence="3">HlyD family efflux transporter periplasmic adaptor subunit</fullName>
    </submittedName>
</protein>
<keyword evidence="2" id="KW-0812">Transmembrane</keyword>
<dbReference type="Gene3D" id="2.40.50.100">
    <property type="match status" value="1"/>
</dbReference>
<name>A0A547PCV4_9SPHN</name>
<evidence type="ECO:0000313" key="4">
    <source>
        <dbReference type="Proteomes" id="UP000316343"/>
    </source>
</evidence>
<feature type="transmembrane region" description="Helical" evidence="2">
    <location>
        <begin position="28"/>
        <end position="50"/>
    </location>
</feature>
<evidence type="ECO:0000313" key="3">
    <source>
        <dbReference type="EMBL" id="TRD11973.1"/>
    </source>
</evidence>
<dbReference type="AlphaFoldDB" id="A0A547PCV4"/>
<keyword evidence="2" id="KW-1133">Transmembrane helix</keyword>
<proteinExistence type="predicted"/>
<organism evidence="3 4">
    <name type="scientific">Erythrobacter insulae</name>
    <dbReference type="NCBI Taxonomy" id="2584124"/>
    <lineage>
        <taxon>Bacteria</taxon>
        <taxon>Pseudomonadati</taxon>
        <taxon>Pseudomonadota</taxon>
        <taxon>Alphaproteobacteria</taxon>
        <taxon>Sphingomonadales</taxon>
        <taxon>Erythrobacteraceae</taxon>
        <taxon>Erythrobacter/Porphyrobacter group</taxon>
        <taxon>Erythrobacter</taxon>
    </lineage>
</organism>
<dbReference type="PANTHER" id="PTHR30386">
    <property type="entry name" value="MEMBRANE FUSION SUBUNIT OF EMRAB-TOLC MULTIDRUG EFFLUX PUMP"/>
    <property type="match status" value="1"/>
</dbReference>
<dbReference type="RefSeq" id="WP_142788246.1">
    <property type="nucleotide sequence ID" value="NZ_VHJK01000001.1"/>
</dbReference>
<accession>A0A547PCV4</accession>
<feature type="coiled-coil region" evidence="1">
    <location>
        <begin position="107"/>
        <end position="186"/>
    </location>
</feature>
<gene>
    <name evidence="3" type="ORF">FGU71_08955</name>
</gene>
<dbReference type="PANTHER" id="PTHR30386:SF27">
    <property type="entry name" value="MEMBRANE FUSION PROTEIN (MFP) FAMILY PROTEIN"/>
    <property type="match status" value="1"/>
</dbReference>
<comment type="caution">
    <text evidence="3">The sequence shown here is derived from an EMBL/GenBank/DDBJ whole genome shotgun (WGS) entry which is preliminary data.</text>
</comment>
<keyword evidence="1" id="KW-0175">Coiled coil</keyword>
<keyword evidence="4" id="KW-1185">Reference proteome</keyword>
<evidence type="ECO:0000256" key="2">
    <source>
        <dbReference type="SAM" id="Phobius"/>
    </source>
</evidence>
<dbReference type="OrthoDB" id="9760528at2"/>
<sequence length="347" mass="38272">MSLIARSREDMAHFTALAAIKKPRIMRAVYFMVLTGIVASVAFLIFVPWVQTTGGQGVITTLNPNERQQEINAAVSGRIEEWFVRDGSAVSKGDPIARIADIDPRLIERLQAERQQIEIQLQSTKNALATAQIDERRMAELFASGLTARRDYEQAQIRVEEMRGRVAEAQANLTRADTALSRQSEQLIVAPRDGFIQSVNAGDAATLVSAGDILATFVPETSERVVEVFVDGRDVGLLLPGEKARIQFEGWPAVQFSGWPSVAVGTFGGIVTTVDQSAQADGRFRVLIAEDPDAEEPWPKERYARFGAAVRAWILLETVPVGYEIWRQLNNFPPELPSVPNTQSQAN</sequence>
<keyword evidence="2" id="KW-0472">Membrane</keyword>